<dbReference type="eggNOG" id="COG3528">
    <property type="taxonomic scope" value="Bacteria"/>
</dbReference>
<comment type="caution">
    <text evidence="1">The sequence shown here is derived from an EMBL/GenBank/DDBJ whole genome shotgun (WGS) entry which is preliminary data.</text>
</comment>
<dbReference type="InterPro" id="IPR037107">
    <property type="entry name" value="Put_OMP_sf"/>
</dbReference>
<dbReference type="EMBL" id="AAOG01000003">
    <property type="protein sequence ID" value="EAR12199.1"/>
    <property type="molecule type" value="Genomic_DNA"/>
</dbReference>
<dbReference type="Pfam" id="PF09982">
    <property type="entry name" value="LpxR"/>
    <property type="match status" value="1"/>
</dbReference>
<gene>
    <name evidence="1" type="ORF">PI23P_12717</name>
</gene>
<keyword evidence="2" id="KW-1185">Reference proteome</keyword>
<reference evidence="1 2" key="1">
    <citation type="submission" date="2006-02" db="EMBL/GenBank/DDBJ databases">
        <authorList>
            <person name="Murray A."/>
            <person name="Staley J."/>
            <person name="Ferriera S."/>
            <person name="Johnson J."/>
            <person name="Kravitz S."/>
            <person name="Halpern A."/>
            <person name="Remington K."/>
            <person name="Beeson K."/>
            <person name="Tran B."/>
            <person name="Rogers Y.-H."/>
            <person name="Friedman R."/>
            <person name="Venter J.C."/>
        </authorList>
    </citation>
    <scope>NUCLEOTIDE SEQUENCE [LARGE SCALE GENOMIC DNA]</scope>
    <source>
        <strain evidence="1 2">23-P</strain>
    </source>
</reference>
<evidence type="ECO:0008006" key="3">
    <source>
        <dbReference type="Google" id="ProtNLM"/>
    </source>
</evidence>
<dbReference type="Proteomes" id="UP000003053">
    <property type="component" value="Unassembled WGS sequence"/>
</dbReference>
<dbReference type="STRING" id="313594.PI23P_12717"/>
<sequence>MKKNILFLFLLYSIGFFSQKKFSKEIRFITDNDLYTSTYDDRYYTNGIFLSFSYLSKERKEKVEKVLFEWSVGHQMYTPHKASVSNINEHDRPFAGYLFASFAAHKVYKNNSAIKTCLQLGVLGPNAFSKELQNLIHDLYGFKKTVGWKYQIKNALAVNINTAFNLFLAKDQTNHFDISWINTGKIGTVFTSISSGFLTRIGIKSLQPLANSIAYQTNLNNKNTSYIRAIESFFFIKPTVRYAFYDATIQGSFLNTNSPITRKLVPLIFNIGIGFQFTANQFNLGYTYNYNSNTSKNLRFDNGHTYGRIQMSYILR</sequence>
<accession>A4C246</accession>
<evidence type="ECO:0000313" key="2">
    <source>
        <dbReference type="Proteomes" id="UP000003053"/>
    </source>
</evidence>
<organism evidence="1 2">
    <name type="scientific">Polaribacter irgensii 23-P</name>
    <dbReference type="NCBI Taxonomy" id="313594"/>
    <lineage>
        <taxon>Bacteria</taxon>
        <taxon>Pseudomonadati</taxon>
        <taxon>Bacteroidota</taxon>
        <taxon>Flavobacteriia</taxon>
        <taxon>Flavobacteriales</taxon>
        <taxon>Flavobacteriaceae</taxon>
    </lineage>
</organism>
<protein>
    <recommendedName>
        <fullName evidence="3">Outer membrane protein</fullName>
    </recommendedName>
</protein>
<dbReference type="InterPro" id="IPR018707">
    <property type="entry name" value="LpxR"/>
</dbReference>
<evidence type="ECO:0000313" key="1">
    <source>
        <dbReference type="EMBL" id="EAR12199.1"/>
    </source>
</evidence>
<dbReference type="AlphaFoldDB" id="A4C246"/>
<dbReference type="OrthoDB" id="622552at2"/>
<name>A4C246_9FLAO</name>
<dbReference type="Gene3D" id="2.40.128.140">
    <property type="entry name" value="Outer membrane protein"/>
    <property type="match status" value="1"/>
</dbReference>
<proteinExistence type="predicted"/>
<dbReference type="RefSeq" id="WP_004571164.1">
    <property type="nucleotide sequence ID" value="NZ_CH724148.1"/>
</dbReference>
<dbReference type="HOGENOM" id="CLU_055418_1_0_10"/>